<evidence type="ECO:0000313" key="4">
    <source>
        <dbReference type="Proteomes" id="UP000051660"/>
    </source>
</evidence>
<dbReference type="OrthoDB" id="9808097at2"/>
<evidence type="ECO:0000256" key="1">
    <source>
        <dbReference type="ARBA" id="ARBA00006420"/>
    </source>
</evidence>
<dbReference type="GO" id="GO:0005506">
    <property type="term" value="F:iron ion binding"/>
    <property type="evidence" value="ECO:0007669"/>
    <property type="project" value="InterPro"/>
</dbReference>
<dbReference type="GO" id="GO:0016226">
    <property type="term" value="P:iron-sulfur cluster assembly"/>
    <property type="evidence" value="ECO:0007669"/>
    <property type="project" value="InterPro"/>
</dbReference>
<feature type="domain" description="NIF system FeS cluster assembly NifU C-terminal" evidence="2">
    <location>
        <begin position="22"/>
        <end position="84"/>
    </location>
</feature>
<dbReference type="GO" id="GO:0051536">
    <property type="term" value="F:iron-sulfur cluster binding"/>
    <property type="evidence" value="ECO:0007669"/>
    <property type="project" value="InterPro"/>
</dbReference>
<dbReference type="EMBL" id="LLYB01000118">
    <property type="protein sequence ID" value="KRR17617.1"/>
    <property type="molecule type" value="Genomic_DNA"/>
</dbReference>
<name>A0A0R3MCK3_9BRAD</name>
<dbReference type="InterPro" id="IPR001075">
    <property type="entry name" value="NIF_FeS_clus_asmbl_NifU_C"/>
</dbReference>
<dbReference type="PANTHER" id="PTHR11178">
    <property type="entry name" value="IRON-SULFUR CLUSTER SCAFFOLD PROTEIN NFU-RELATED"/>
    <property type="match status" value="1"/>
</dbReference>
<evidence type="ECO:0000313" key="3">
    <source>
        <dbReference type="EMBL" id="KRR17617.1"/>
    </source>
</evidence>
<dbReference type="PANTHER" id="PTHR11178:SF25">
    <property type="entry name" value="NIFU-LIKE PROTEIN 3, CHLOROPLASTIC"/>
    <property type="match status" value="1"/>
</dbReference>
<dbReference type="Proteomes" id="UP000051660">
    <property type="component" value="Unassembled WGS sequence"/>
</dbReference>
<proteinExistence type="inferred from homology"/>
<dbReference type="RefSeq" id="WP_057861982.1">
    <property type="nucleotide sequence ID" value="NZ_LLYB01000118.1"/>
</dbReference>
<comment type="caution">
    <text evidence="3">The sequence shown here is derived from an EMBL/GenBank/DDBJ whole genome shotgun (WGS) entry which is preliminary data.</text>
</comment>
<accession>A0A0R3MCK3</accession>
<dbReference type="AlphaFoldDB" id="A0A0R3MCK3"/>
<dbReference type="Pfam" id="PF01106">
    <property type="entry name" value="NifU"/>
    <property type="match status" value="1"/>
</dbReference>
<dbReference type="SUPFAM" id="SSF117916">
    <property type="entry name" value="Fe-S cluster assembly (FSCA) domain-like"/>
    <property type="match status" value="1"/>
</dbReference>
<gene>
    <name evidence="3" type="ORF">CQ14_26135</name>
</gene>
<sequence>MLVEPEQLKQAPIIESDREQLIRAVIEEIRPNLQRDGGDCQLVGTEGSKIMVKLTGACAFCKLSSVTLESIQARLVERLGEFVRLIPVAGVGNTRH</sequence>
<organism evidence="3 4">
    <name type="scientific">Bradyrhizobium lablabi</name>
    <dbReference type="NCBI Taxonomy" id="722472"/>
    <lineage>
        <taxon>Bacteria</taxon>
        <taxon>Pseudomonadati</taxon>
        <taxon>Pseudomonadota</taxon>
        <taxon>Alphaproteobacteria</taxon>
        <taxon>Hyphomicrobiales</taxon>
        <taxon>Nitrobacteraceae</taxon>
        <taxon>Bradyrhizobium</taxon>
    </lineage>
</organism>
<dbReference type="Gene3D" id="3.30.300.130">
    <property type="entry name" value="Fe-S cluster assembly (FSCA)"/>
    <property type="match status" value="1"/>
</dbReference>
<reference evidence="3 4" key="1">
    <citation type="submission" date="2014-03" db="EMBL/GenBank/DDBJ databases">
        <title>Bradyrhizobium valentinum sp. nov., isolated from effective nodules of Lupinus mariae-josephae, a lupine endemic of basic-lime soils in Eastern Spain.</title>
        <authorList>
            <person name="Duran D."/>
            <person name="Rey L."/>
            <person name="Navarro A."/>
            <person name="Busquets A."/>
            <person name="Imperial J."/>
            <person name="Ruiz-Argueso T."/>
        </authorList>
    </citation>
    <scope>NUCLEOTIDE SEQUENCE [LARGE SCALE GENOMIC DNA]</scope>
    <source>
        <strain evidence="3 4">CCBAU 23086</strain>
    </source>
</reference>
<comment type="similarity">
    <text evidence="1">Belongs to the NifU family.</text>
</comment>
<protein>
    <submittedName>
        <fullName evidence="3">Nitrogen fixation protein NifU</fullName>
    </submittedName>
</protein>
<evidence type="ECO:0000259" key="2">
    <source>
        <dbReference type="Pfam" id="PF01106"/>
    </source>
</evidence>
<dbReference type="InterPro" id="IPR034904">
    <property type="entry name" value="FSCA_dom_sf"/>
</dbReference>